<organism evidence="6 7">
    <name type="scientific">Rhizopus stolonifer</name>
    <name type="common">Rhizopus nigricans</name>
    <dbReference type="NCBI Taxonomy" id="4846"/>
    <lineage>
        <taxon>Eukaryota</taxon>
        <taxon>Fungi</taxon>
        <taxon>Fungi incertae sedis</taxon>
        <taxon>Mucoromycota</taxon>
        <taxon>Mucoromycotina</taxon>
        <taxon>Mucoromycetes</taxon>
        <taxon>Mucorales</taxon>
        <taxon>Mucorineae</taxon>
        <taxon>Rhizopodaceae</taxon>
        <taxon>Rhizopus</taxon>
    </lineage>
</organism>
<sequence length="256" mass="30483">MNRQVPLINENTFQLYHTYCGTEDIETLEQHLVDIKKDLSLVKNYRCIQEYKFAFSRIYYRFFYQQIIDYGLELVKQGQEPYFMDIGCCTGTDLRKMYVDGYPKSYLIGVDMEADYIECGYKLFKDKETCPIKFTVADLFRDNLPEYAEKISIVHTGSVFHLFDSENKHIEFIRKIKRLLKKDGLFVGGHVIADKPVKYYRNSDRIQKYYMGADRFQEILENEGFQKIKLKKTRKVEEDDDDQSPLLYWVSFFCSV</sequence>
<dbReference type="PANTHER" id="PTHR35897:SF1">
    <property type="entry name" value="METHYLTRANSFERASE AUSD"/>
    <property type="match status" value="1"/>
</dbReference>
<evidence type="ECO:0000256" key="4">
    <source>
        <dbReference type="ARBA" id="ARBA00038314"/>
    </source>
</evidence>
<dbReference type="Proteomes" id="UP000253551">
    <property type="component" value="Unassembled WGS sequence"/>
</dbReference>
<keyword evidence="2" id="KW-0808">Transferase</keyword>
<dbReference type="InterPro" id="IPR041698">
    <property type="entry name" value="Methyltransf_25"/>
</dbReference>
<dbReference type="CDD" id="cd02440">
    <property type="entry name" value="AdoMet_MTases"/>
    <property type="match status" value="1"/>
</dbReference>
<evidence type="ECO:0000259" key="5">
    <source>
        <dbReference type="Pfam" id="PF13649"/>
    </source>
</evidence>
<dbReference type="OrthoDB" id="2094832at2759"/>
<comment type="similarity">
    <text evidence="4">Belongs to the class I-like SAM-binding methyltransferase superfamily.</text>
</comment>
<feature type="domain" description="Methyltransferase" evidence="5">
    <location>
        <begin position="84"/>
        <end position="184"/>
    </location>
</feature>
<keyword evidence="3" id="KW-0949">S-adenosyl-L-methionine</keyword>
<name>A0A367J0V6_RHIST</name>
<evidence type="ECO:0000256" key="1">
    <source>
        <dbReference type="ARBA" id="ARBA00005179"/>
    </source>
</evidence>
<evidence type="ECO:0000313" key="6">
    <source>
        <dbReference type="EMBL" id="RCH83566.1"/>
    </source>
</evidence>
<dbReference type="InterPro" id="IPR029063">
    <property type="entry name" value="SAM-dependent_MTases_sf"/>
</dbReference>
<comment type="caution">
    <text evidence="6">The sequence shown here is derived from an EMBL/GenBank/DDBJ whole genome shotgun (WGS) entry which is preliminary data.</text>
</comment>
<dbReference type="GO" id="GO:0016740">
    <property type="term" value="F:transferase activity"/>
    <property type="evidence" value="ECO:0007669"/>
    <property type="project" value="UniProtKB-KW"/>
</dbReference>
<dbReference type="AlphaFoldDB" id="A0A367J0V6"/>
<dbReference type="Gene3D" id="3.40.50.150">
    <property type="entry name" value="Vaccinia Virus protein VP39"/>
    <property type="match status" value="1"/>
</dbReference>
<dbReference type="Pfam" id="PF13649">
    <property type="entry name" value="Methyltransf_25"/>
    <property type="match status" value="1"/>
</dbReference>
<accession>A0A367J0V6</accession>
<protein>
    <recommendedName>
        <fullName evidence="5">Methyltransferase domain-containing protein</fullName>
    </recommendedName>
</protein>
<dbReference type="STRING" id="4846.A0A367J0V6"/>
<proteinExistence type="inferred from homology"/>
<dbReference type="SUPFAM" id="SSF53335">
    <property type="entry name" value="S-adenosyl-L-methionine-dependent methyltransferases"/>
    <property type="match status" value="1"/>
</dbReference>
<keyword evidence="7" id="KW-1185">Reference proteome</keyword>
<evidence type="ECO:0000313" key="7">
    <source>
        <dbReference type="Proteomes" id="UP000253551"/>
    </source>
</evidence>
<reference evidence="6 7" key="1">
    <citation type="journal article" date="2018" name="G3 (Bethesda)">
        <title>Phylogenetic and Phylogenomic Definition of Rhizopus Species.</title>
        <authorList>
            <person name="Gryganskyi A.P."/>
            <person name="Golan J."/>
            <person name="Dolatabadi S."/>
            <person name="Mondo S."/>
            <person name="Robb S."/>
            <person name="Idnurm A."/>
            <person name="Muszewska A."/>
            <person name="Steczkiewicz K."/>
            <person name="Masonjones S."/>
            <person name="Liao H.L."/>
            <person name="Gajdeczka M.T."/>
            <person name="Anike F."/>
            <person name="Vuek A."/>
            <person name="Anishchenko I.M."/>
            <person name="Voigt K."/>
            <person name="de Hoog G.S."/>
            <person name="Smith M.E."/>
            <person name="Heitman J."/>
            <person name="Vilgalys R."/>
            <person name="Stajich J.E."/>
        </authorList>
    </citation>
    <scope>NUCLEOTIDE SEQUENCE [LARGE SCALE GENOMIC DNA]</scope>
    <source>
        <strain evidence="6 7">LSU 92-RS-03</strain>
    </source>
</reference>
<dbReference type="InterPro" id="IPR051654">
    <property type="entry name" value="Meroterpenoid_MTases"/>
</dbReference>
<dbReference type="PANTHER" id="PTHR35897">
    <property type="entry name" value="METHYLTRANSFERASE AUSD"/>
    <property type="match status" value="1"/>
</dbReference>
<comment type="pathway">
    <text evidence="1">Secondary metabolite biosynthesis.</text>
</comment>
<evidence type="ECO:0000256" key="2">
    <source>
        <dbReference type="ARBA" id="ARBA00022679"/>
    </source>
</evidence>
<gene>
    <name evidence="6" type="ORF">CU098_004484</name>
</gene>
<dbReference type="EMBL" id="PJQM01004704">
    <property type="protein sequence ID" value="RCH83566.1"/>
    <property type="molecule type" value="Genomic_DNA"/>
</dbReference>
<evidence type="ECO:0000256" key="3">
    <source>
        <dbReference type="ARBA" id="ARBA00022691"/>
    </source>
</evidence>